<comment type="caution">
    <text evidence="7">The sequence shown here is derived from an EMBL/GenBank/DDBJ whole genome shotgun (WGS) entry which is preliminary data.</text>
</comment>
<evidence type="ECO:0000256" key="2">
    <source>
        <dbReference type="ARBA" id="ARBA00022552"/>
    </source>
</evidence>
<dbReference type="GO" id="GO:0005737">
    <property type="term" value="C:cytoplasm"/>
    <property type="evidence" value="ECO:0007669"/>
    <property type="project" value="UniProtKB-SubCell"/>
</dbReference>
<dbReference type="AlphaFoldDB" id="A0A1J5DVT4"/>
<reference evidence="7 8" key="1">
    <citation type="journal article" date="2016" name="Environ. Microbiol.">
        <title>Genomic resolution of a cold subsurface aquifer community provides metabolic insights for novel microbes adapted to high CO concentrations.</title>
        <authorList>
            <person name="Probst A.J."/>
            <person name="Castelle C.J."/>
            <person name="Singh A."/>
            <person name="Brown C.T."/>
            <person name="Anantharaman K."/>
            <person name="Sharon I."/>
            <person name="Hug L.A."/>
            <person name="Burstein D."/>
            <person name="Emerson J.B."/>
            <person name="Thomas B.C."/>
            <person name="Banfield J.F."/>
        </authorList>
    </citation>
    <scope>NUCLEOTIDE SEQUENCE [LARGE SCALE GENOMIC DNA]</scope>
    <source>
        <strain evidence="7">CG2_30_40_21</strain>
    </source>
</reference>
<dbReference type="STRING" id="1817895.AUJ95_05470"/>
<comment type="subcellular location">
    <subcellularLocation>
        <location evidence="6">Cytoplasm</location>
    </subcellularLocation>
</comment>
<dbReference type="CDD" id="cd02440">
    <property type="entry name" value="AdoMet_MTases"/>
    <property type="match status" value="1"/>
</dbReference>
<evidence type="ECO:0000256" key="3">
    <source>
        <dbReference type="ARBA" id="ARBA00022603"/>
    </source>
</evidence>
<gene>
    <name evidence="6" type="primary">rsmH</name>
    <name evidence="7" type="ORF">AUJ95_05470</name>
</gene>
<evidence type="ECO:0000256" key="4">
    <source>
        <dbReference type="ARBA" id="ARBA00022679"/>
    </source>
</evidence>
<dbReference type="InterPro" id="IPR002903">
    <property type="entry name" value="RsmH"/>
</dbReference>
<feature type="binding site" evidence="6">
    <location>
        <position position="98"/>
    </location>
    <ligand>
        <name>S-adenosyl-L-methionine</name>
        <dbReference type="ChEBI" id="CHEBI:59789"/>
    </ligand>
</feature>
<dbReference type="PANTHER" id="PTHR11265">
    <property type="entry name" value="S-ADENOSYL-METHYLTRANSFERASE MRAW"/>
    <property type="match status" value="1"/>
</dbReference>
<comment type="catalytic activity">
    <reaction evidence="6">
        <text>cytidine(1402) in 16S rRNA + S-adenosyl-L-methionine = N(4)-methylcytidine(1402) in 16S rRNA + S-adenosyl-L-homocysteine + H(+)</text>
        <dbReference type="Rhea" id="RHEA:42928"/>
        <dbReference type="Rhea" id="RHEA-COMP:10286"/>
        <dbReference type="Rhea" id="RHEA-COMP:10287"/>
        <dbReference type="ChEBI" id="CHEBI:15378"/>
        <dbReference type="ChEBI" id="CHEBI:57856"/>
        <dbReference type="ChEBI" id="CHEBI:59789"/>
        <dbReference type="ChEBI" id="CHEBI:74506"/>
        <dbReference type="ChEBI" id="CHEBI:82748"/>
        <dbReference type="EC" id="2.1.1.199"/>
    </reaction>
</comment>
<organism evidence="7 8">
    <name type="scientific">Candidatus Desantisbacteria bacterium CG2_30_40_21</name>
    <dbReference type="NCBI Taxonomy" id="1817895"/>
    <lineage>
        <taxon>Bacteria</taxon>
        <taxon>Candidatus Desantisiibacteriota</taxon>
    </lineage>
</organism>
<dbReference type="GO" id="GO:0071424">
    <property type="term" value="F:rRNA (cytosine-N4-)-methyltransferase activity"/>
    <property type="evidence" value="ECO:0007669"/>
    <property type="project" value="UniProtKB-UniRule"/>
</dbReference>
<dbReference type="NCBIfam" id="TIGR00006">
    <property type="entry name" value="16S rRNA (cytosine(1402)-N(4))-methyltransferase RsmH"/>
    <property type="match status" value="1"/>
</dbReference>
<keyword evidence="6" id="KW-0963">Cytoplasm</keyword>
<dbReference type="Pfam" id="PF01795">
    <property type="entry name" value="Methyltransf_5"/>
    <property type="match status" value="1"/>
</dbReference>
<feature type="binding site" evidence="6">
    <location>
        <begin position="33"/>
        <end position="35"/>
    </location>
    <ligand>
        <name>S-adenosyl-L-methionine</name>
        <dbReference type="ChEBI" id="CHEBI:59789"/>
    </ligand>
</feature>
<name>A0A1J5DVT4_9BACT</name>
<keyword evidence="3 6" id="KW-0489">Methyltransferase</keyword>
<comment type="function">
    <text evidence="6">Specifically methylates the N4 position of cytidine in position 1402 (C1402) of 16S rRNA.</text>
</comment>
<sequence>MDQVHTPVMVNEVVQYLVPEKGKTFVDATIGAGGHAESLLNLGARVIGIDQDEEILEIARQRLKGFGDRVILVNDNFKNLPQILERHNIKEVSCILYDLGLSTFQINSKRGFSFQSDCPLDMRMDSSLEFTAKDLVNEYPENKICQIIQDYGQERWARSIARSIVRNRPLSTTGQLVEAIQRGIPRGAKYPKKIHYATRTFQAIRIAVNDELEILDSSLTVAINGLKGGGRIAVISFHSLEDRIVKWNFFQEAKEERLRIITRKPIIPQEAEINSNPASRSAKLRVAEKVSVQLSAG</sequence>
<dbReference type="PIRSF" id="PIRSF004486">
    <property type="entry name" value="MraW"/>
    <property type="match status" value="1"/>
</dbReference>
<dbReference type="EMBL" id="MNYI01000145">
    <property type="protein sequence ID" value="OIP39547.1"/>
    <property type="molecule type" value="Genomic_DNA"/>
</dbReference>
<dbReference type="EC" id="2.1.1.199" evidence="6"/>
<keyword evidence="2 6" id="KW-0698">rRNA processing</keyword>
<dbReference type="Gene3D" id="1.10.150.170">
    <property type="entry name" value="Putative methyltransferase TM0872, insert domain"/>
    <property type="match status" value="1"/>
</dbReference>
<keyword evidence="5 6" id="KW-0949">S-adenosyl-L-methionine</keyword>
<dbReference type="InterPro" id="IPR029063">
    <property type="entry name" value="SAM-dependent_MTases_sf"/>
</dbReference>
<feature type="binding site" evidence="6">
    <location>
        <position position="105"/>
    </location>
    <ligand>
        <name>S-adenosyl-L-methionine</name>
        <dbReference type="ChEBI" id="CHEBI:59789"/>
    </ligand>
</feature>
<dbReference type="InterPro" id="IPR023397">
    <property type="entry name" value="SAM-dep_MeTrfase_MraW_recog"/>
</dbReference>
<dbReference type="SUPFAM" id="SSF81799">
    <property type="entry name" value="Putative methyltransferase TM0872, insert domain"/>
    <property type="match status" value="1"/>
</dbReference>
<dbReference type="GO" id="GO:0070475">
    <property type="term" value="P:rRNA base methylation"/>
    <property type="evidence" value="ECO:0007669"/>
    <property type="project" value="UniProtKB-UniRule"/>
</dbReference>
<evidence type="ECO:0000256" key="6">
    <source>
        <dbReference type="HAMAP-Rule" id="MF_01007"/>
    </source>
</evidence>
<dbReference type="Proteomes" id="UP000183085">
    <property type="component" value="Unassembled WGS sequence"/>
</dbReference>
<comment type="similarity">
    <text evidence="1 6">Belongs to the methyltransferase superfamily. RsmH family.</text>
</comment>
<dbReference type="PANTHER" id="PTHR11265:SF0">
    <property type="entry name" value="12S RRNA N4-METHYLCYTIDINE METHYLTRANSFERASE"/>
    <property type="match status" value="1"/>
</dbReference>
<dbReference type="Gene3D" id="3.40.50.150">
    <property type="entry name" value="Vaccinia Virus protein VP39"/>
    <property type="match status" value="1"/>
</dbReference>
<keyword evidence="4 6" id="KW-0808">Transferase</keyword>
<dbReference type="SUPFAM" id="SSF53335">
    <property type="entry name" value="S-adenosyl-L-methionine-dependent methyltransferases"/>
    <property type="match status" value="1"/>
</dbReference>
<proteinExistence type="inferred from homology"/>
<evidence type="ECO:0000256" key="5">
    <source>
        <dbReference type="ARBA" id="ARBA00022691"/>
    </source>
</evidence>
<evidence type="ECO:0000313" key="8">
    <source>
        <dbReference type="Proteomes" id="UP000183085"/>
    </source>
</evidence>
<evidence type="ECO:0000256" key="1">
    <source>
        <dbReference type="ARBA" id="ARBA00010396"/>
    </source>
</evidence>
<dbReference type="HAMAP" id="MF_01007">
    <property type="entry name" value="16SrRNA_methyltr_H"/>
    <property type="match status" value="1"/>
</dbReference>
<evidence type="ECO:0000313" key="7">
    <source>
        <dbReference type="EMBL" id="OIP39547.1"/>
    </source>
</evidence>
<accession>A0A1J5DVT4</accession>
<protein>
    <recommendedName>
        <fullName evidence="6">Ribosomal RNA small subunit methyltransferase H</fullName>
        <ecNumber evidence="6">2.1.1.199</ecNumber>
    </recommendedName>
    <alternativeName>
        <fullName evidence="6">16S rRNA m(4)C1402 methyltransferase</fullName>
    </alternativeName>
    <alternativeName>
        <fullName evidence="6">rRNA (cytosine-N(4)-)-methyltransferase RsmH</fullName>
    </alternativeName>
</protein>
<feature type="binding site" evidence="6">
    <location>
        <position position="77"/>
    </location>
    <ligand>
        <name>S-adenosyl-L-methionine</name>
        <dbReference type="ChEBI" id="CHEBI:59789"/>
    </ligand>
</feature>
<feature type="binding site" evidence="6">
    <location>
        <position position="50"/>
    </location>
    <ligand>
        <name>S-adenosyl-L-methionine</name>
        <dbReference type="ChEBI" id="CHEBI:59789"/>
    </ligand>
</feature>